<dbReference type="PANTHER" id="PTHR33365">
    <property type="entry name" value="YALI0B05434P"/>
    <property type="match status" value="1"/>
</dbReference>
<accession>A0A9P5Z4M0</accession>
<protein>
    <submittedName>
        <fullName evidence="3">Uncharacterized protein</fullName>
    </submittedName>
</protein>
<evidence type="ECO:0000313" key="4">
    <source>
        <dbReference type="Proteomes" id="UP000807469"/>
    </source>
</evidence>
<dbReference type="InterPro" id="IPR021765">
    <property type="entry name" value="UstYa-like"/>
</dbReference>
<keyword evidence="4" id="KW-1185">Reference proteome</keyword>
<proteinExistence type="inferred from homology"/>
<evidence type="ECO:0000256" key="2">
    <source>
        <dbReference type="ARBA" id="ARBA00035112"/>
    </source>
</evidence>
<comment type="similarity">
    <text evidence="2">Belongs to the ustYa family.</text>
</comment>
<dbReference type="OrthoDB" id="3687641at2759"/>
<gene>
    <name evidence="3" type="ORF">BDN70DRAFT_832296</name>
</gene>
<dbReference type="Proteomes" id="UP000807469">
    <property type="component" value="Unassembled WGS sequence"/>
</dbReference>
<sequence length="187" mass="21271">MKAAHKFMSMLGLTTIIVLIITFIKNRDASTTHVRSKVGSRLTFKVDAADLVAMSISDTSRYDLTEDGKADFAALMPTGGHTVYISGDEVSEPRPFTVSLFHQLKCLDIYHREYLKPTPRRVTLELQGCLNYLRQSLLCHANTRLESIKNSAIQAEKQYETVCRDWTKVYDAAEKNYASYLRRKTNI</sequence>
<comment type="caution">
    <text evidence="3">The sequence shown here is derived from an EMBL/GenBank/DDBJ whole genome shotgun (WGS) entry which is preliminary data.</text>
</comment>
<name>A0A9P5Z4M0_9AGAR</name>
<dbReference type="GO" id="GO:0043386">
    <property type="term" value="P:mycotoxin biosynthetic process"/>
    <property type="evidence" value="ECO:0007669"/>
    <property type="project" value="InterPro"/>
</dbReference>
<evidence type="ECO:0000313" key="3">
    <source>
        <dbReference type="EMBL" id="KAF9480761.1"/>
    </source>
</evidence>
<dbReference type="AlphaFoldDB" id="A0A9P5Z4M0"/>
<comment type="pathway">
    <text evidence="1">Mycotoxin biosynthesis.</text>
</comment>
<evidence type="ECO:0000256" key="1">
    <source>
        <dbReference type="ARBA" id="ARBA00004685"/>
    </source>
</evidence>
<dbReference type="Pfam" id="PF11807">
    <property type="entry name" value="UstYa"/>
    <property type="match status" value="1"/>
</dbReference>
<organism evidence="3 4">
    <name type="scientific">Pholiota conissans</name>
    <dbReference type="NCBI Taxonomy" id="109636"/>
    <lineage>
        <taxon>Eukaryota</taxon>
        <taxon>Fungi</taxon>
        <taxon>Dikarya</taxon>
        <taxon>Basidiomycota</taxon>
        <taxon>Agaricomycotina</taxon>
        <taxon>Agaricomycetes</taxon>
        <taxon>Agaricomycetidae</taxon>
        <taxon>Agaricales</taxon>
        <taxon>Agaricineae</taxon>
        <taxon>Strophariaceae</taxon>
        <taxon>Pholiota</taxon>
    </lineage>
</organism>
<dbReference type="PANTHER" id="PTHR33365:SF4">
    <property type="entry name" value="CYCLOCHLOROTINE BIOSYNTHESIS PROTEIN O"/>
    <property type="match status" value="1"/>
</dbReference>
<dbReference type="EMBL" id="MU155189">
    <property type="protein sequence ID" value="KAF9480761.1"/>
    <property type="molecule type" value="Genomic_DNA"/>
</dbReference>
<reference evidence="3" key="1">
    <citation type="submission" date="2020-11" db="EMBL/GenBank/DDBJ databases">
        <authorList>
            <consortium name="DOE Joint Genome Institute"/>
            <person name="Ahrendt S."/>
            <person name="Riley R."/>
            <person name="Andreopoulos W."/>
            <person name="Labutti K."/>
            <person name="Pangilinan J."/>
            <person name="Ruiz-Duenas F.J."/>
            <person name="Barrasa J.M."/>
            <person name="Sanchez-Garcia M."/>
            <person name="Camarero S."/>
            <person name="Miyauchi S."/>
            <person name="Serrano A."/>
            <person name="Linde D."/>
            <person name="Babiker R."/>
            <person name="Drula E."/>
            <person name="Ayuso-Fernandez I."/>
            <person name="Pacheco R."/>
            <person name="Padilla G."/>
            <person name="Ferreira P."/>
            <person name="Barriuso J."/>
            <person name="Kellner H."/>
            <person name="Castanera R."/>
            <person name="Alfaro M."/>
            <person name="Ramirez L."/>
            <person name="Pisabarro A.G."/>
            <person name="Kuo A."/>
            <person name="Tritt A."/>
            <person name="Lipzen A."/>
            <person name="He G."/>
            <person name="Yan M."/>
            <person name="Ng V."/>
            <person name="Cullen D."/>
            <person name="Martin F."/>
            <person name="Rosso M.-N."/>
            <person name="Henrissat B."/>
            <person name="Hibbett D."/>
            <person name="Martinez A.T."/>
            <person name="Grigoriev I.V."/>
        </authorList>
    </citation>
    <scope>NUCLEOTIDE SEQUENCE</scope>
    <source>
        <strain evidence="3">CIRM-BRFM 674</strain>
    </source>
</reference>